<dbReference type="SUPFAM" id="SSF69118">
    <property type="entry name" value="AhpD-like"/>
    <property type="match status" value="1"/>
</dbReference>
<dbReference type="OrthoDB" id="4704294at2"/>
<sequence length="179" mass="19548">MSTSHIRVPLVVPGTVPELAGIEARILSERGRISLLYQVLLNSPSIASGWESMLTAVRNRTSVPADLREMIILRVAVLNEAAFEFEAHVPHALKAGFAQEKIDALCAPDPAGAFEGVFTQDELLLLALTDRMTRDVKVPTELMDRLNVRFEPSAVVEVVATAAAYNMVSRFLVALNISH</sequence>
<name>A0A3S1A5Y8_9BURK</name>
<evidence type="ECO:0000259" key="1">
    <source>
        <dbReference type="Pfam" id="PF02627"/>
    </source>
</evidence>
<dbReference type="GO" id="GO:0051920">
    <property type="term" value="F:peroxiredoxin activity"/>
    <property type="evidence" value="ECO:0007669"/>
    <property type="project" value="InterPro"/>
</dbReference>
<dbReference type="RefSeq" id="WP_126024500.1">
    <property type="nucleotide sequence ID" value="NZ_RXFT01000013.1"/>
</dbReference>
<dbReference type="Gene3D" id="1.20.1290.10">
    <property type="entry name" value="AhpD-like"/>
    <property type="match status" value="1"/>
</dbReference>
<dbReference type="InterPro" id="IPR029032">
    <property type="entry name" value="AhpD-like"/>
</dbReference>
<comment type="caution">
    <text evidence="2">The sequence shown here is derived from an EMBL/GenBank/DDBJ whole genome shotgun (WGS) entry which is preliminary data.</text>
</comment>
<organism evidence="2 3">
    <name type="scientific">Variovorax guangxiensis</name>
    <dbReference type="NCBI Taxonomy" id="1775474"/>
    <lineage>
        <taxon>Bacteria</taxon>
        <taxon>Pseudomonadati</taxon>
        <taxon>Pseudomonadota</taxon>
        <taxon>Betaproteobacteria</taxon>
        <taxon>Burkholderiales</taxon>
        <taxon>Comamonadaceae</taxon>
        <taxon>Variovorax</taxon>
    </lineage>
</organism>
<evidence type="ECO:0000313" key="3">
    <source>
        <dbReference type="Proteomes" id="UP000281118"/>
    </source>
</evidence>
<gene>
    <name evidence="2" type="ORF">EJP67_25295</name>
</gene>
<dbReference type="InterPro" id="IPR003779">
    <property type="entry name" value="CMD-like"/>
</dbReference>
<dbReference type="PANTHER" id="PTHR34846:SF11">
    <property type="entry name" value="4-CARBOXYMUCONOLACTONE DECARBOXYLASE FAMILY PROTEIN (AFU_ORTHOLOGUE AFUA_6G11590)"/>
    <property type="match status" value="1"/>
</dbReference>
<dbReference type="Proteomes" id="UP000281118">
    <property type="component" value="Unassembled WGS sequence"/>
</dbReference>
<proteinExistence type="predicted"/>
<dbReference type="PANTHER" id="PTHR34846">
    <property type="entry name" value="4-CARBOXYMUCONOLACTONE DECARBOXYLASE FAMILY PROTEIN (AFU_ORTHOLOGUE AFUA_6G11590)"/>
    <property type="match status" value="1"/>
</dbReference>
<evidence type="ECO:0000313" key="2">
    <source>
        <dbReference type="EMBL" id="RUR70375.1"/>
    </source>
</evidence>
<accession>A0A3S1A5Y8</accession>
<dbReference type="EMBL" id="RXFT01000013">
    <property type="protein sequence ID" value="RUR70375.1"/>
    <property type="molecule type" value="Genomic_DNA"/>
</dbReference>
<protein>
    <submittedName>
        <fullName evidence="2">Carboxymuconolactone decarboxylase family protein</fullName>
    </submittedName>
</protein>
<feature type="domain" description="Carboxymuconolactone decarboxylase-like" evidence="1">
    <location>
        <begin position="45"/>
        <end position="107"/>
    </location>
</feature>
<dbReference type="AlphaFoldDB" id="A0A3S1A5Y8"/>
<reference evidence="2 3" key="1">
    <citation type="submission" date="2018-12" db="EMBL/GenBank/DDBJ databases">
        <title>The genome sequences of Variovorax guangxiensis DSM 27352.</title>
        <authorList>
            <person name="Gao J."/>
            <person name="Sun J."/>
        </authorList>
    </citation>
    <scope>NUCLEOTIDE SEQUENCE [LARGE SCALE GENOMIC DNA]</scope>
    <source>
        <strain evidence="2 3">DSM 27352</strain>
    </source>
</reference>
<dbReference type="Pfam" id="PF02627">
    <property type="entry name" value="CMD"/>
    <property type="match status" value="1"/>
</dbReference>